<dbReference type="AlphaFoldDB" id="D4DNT7"/>
<dbReference type="EMBL" id="ADBF01000016">
    <property type="protein sequence ID" value="EFE50563.1"/>
    <property type="molecule type" value="Genomic_DNA"/>
</dbReference>
<proteinExistence type="predicted"/>
<organism evidence="1 2">
    <name type="scientific">Neisseria elongata subsp. glycolytica ATCC 29315</name>
    <dbReference type="NCBI Taxonomy" id="546263"/>
    <lineage>
        <taxon>Bacteria</taxon>
        <taxon>Pseudomonadati</taxon>
        <taxon>Pseudomonadota</taxon>
        <taxon>Betaproteobacteria</taxon>
        <taxon>Neisseriales</taxon>
        <taxon>Neisseriaceae</taxon>
        <taxon>Neisseria</taxon>
    </lineage>
</organism>
<gene>
    <name evidence="1" type="ORF">NEIELOOT_00721</name>
</gene>
<sequence length="48" mass="5562">MCRLLLSSEKQPAHQSFSKIPVRTDIFRRPSRQNTVVSIHERKPTQSA</sequence>
<evidence type="ECO:0000313" key="1">
    <source>
        <dbReference type="EMBL" id="EFE50563.1"/>
    </source>
</evidence>
<protein>
    <submittedName>
        <fullName evidence="1">Uncharacterized protein</fullName>
    </submittedName>
</protein>
<reference evidence="1 2" key="1">
    <citation type="submission" date="2010-02" db="EMBL/GenBank/DDBJ databases">
        <authorList>
            <person name="Weinstock G."/>
            <person name="Sodergren E."/>
            <person name="Clifton S."/>
            <person name="Fulton L."/>
            <person name="Fulton B."/>
            <person name="Courtney L."/>
            <person name="Fronick C."/>
            <person name="Harrison M."/>
            <person name="Strong C."/>
            <person name="Farmer C."/>
            <person name="Delahaunty K."/>
            <person name="Markovic C."/>
            <person name="Hall O."/>
            <person name="Minx P."/>
            <person name="Tomlinson C."/>
            <person name="Mitreva M."/>
            <person name="Nelson J."/>
            <person name="Hou S."/>
            <person name="Wollam A."/>
            <person name="Pepin K.H."/>
            <person name="Johnson M."/>
            <person name="Bhonagiri V."/>
            <person name="Zhang X."/>
            <person name="Suruliraj S."/>
            <person name="Warren W."/>
            <person name="Chinwalla A."/>
            <person name="Mardis E.R."/>
            <person name="Wilson R.K."/>
        </authorList>
    </citation>
    <scope>NUCLEOTIDE SEQUENCE [LARGE SCALE GENOMIC DNA]</scope>
    <source>
        <strain evidence="1 2">ATCC 29315</strain>
    </source>
</reference>
<name>D4DNT7_NEIEG</name>
<comment type="caution">
    <text evidence="1">The sequence shown here is derived from an EMBL/GenBank/DDBJ whole genome shotgun (WGS) entry which is preliminary data.</text>
</comment>
<evidence type="ECO:0000313" key="2">
    <source>
        <dbReference type="Proteomes" id="UP000005536"/>
    </source>
</evidence>
<dbReference type="Proteomes" id="UP000005536">
    <property type="component" value="Unassembled WGS sequence"/>
</dbReference>
<accession>D4DNT7</accession>